<proteinExistence type="predicted"/>
<protein>
    <submittedName>
        <fullName evidence="1">Uncharacterized protein</fullName>
    </submittedName>
</protein>
<sequence>MAQRTKQNSCCAAEIHASREPRGGSLPGEAWKTVDGQCFDQHEEYRLARITSAKACAMDINTVEARYGHHWWTIEELATTSEPTRPKRLALLLADAPDCLCPSRPSNLA</sequence>
<keyword evidence="2" id="KW-1185">Reference proteome</keyword>
<evidence type="ECO:0000313" key="1">
    <source>
        <dbReference type="EMBL" id="MCI3241502.1"/>
    </source>
</evidence>
<gene>
    <name evidence="1" type="ORF">MQN93_17425</name>
</gene>
<comment type="caution">
    <text evidence="1">The sequence shown here is derived from an EMBL/GenBank/DDBJ whole genome shotgun (WGS) entry which is preliminary data.</text>
</comment>
<accession>A0ABS9XHE2</accession>
<organism evidence="1 2">
    <name type="scientific">Streptomyces spinosisporus</name>
    <dbReference type="NCBI Taxonomy" id="2927582"/>
    <lineage>
        <taxon>Bacteria</taxon>
        <taxon>Bacillati</taxon>
        <taxon>Actinomycetota</taxon>
        <taxon>Actinomycetes</taxon>
        <taxon>Kitasatosporales</taxon>
        <taxon>Streptomycetaceae</taxon>
        <taxon>Streptomyces</taxon>
    </lineage>
</organism>
<evidence type="ECO:0000313" key="2">
    <source>
        <dbReference type="Proteomes" id="UP001165270"/>
    </source>
</evidence>
<reference evidence="1" key="1">
    <citation type="submission" date="2022-03" db="EMBL/GenBank/DDBJ databases">
        <title>Streptomyces 7R015 and 7R016 isolated from Barleria lupulina in Thailand.</title>
        <authorList>
            <person name="Kanchanasin P."/>
            <person name="Phongsopitanun W."/>
            <person name="Tanasupawat S."/>
        </authorList>
    </citation>
    <scope>NUCLEOTIDE SEQUENCE</scope>
    <source>
        <strain evidence="1">7R016</strain>
    </source>
</reference>
<dbReference type="EMBL" id="JALDAX010000006">
    <property type="protein sequence ID" value="MCI3241502.1"/>
    <property type="molecule type" value="Genomic_DNA"/>
</dbReference>
<dbReference type="Proteomes" id="UP001165270">
    <property type="component" value="Unassembled WGS sequence"/>
</dbReference>
<dbReference type="RefSeq" id="WP_242710182.1">
    <property type="nucleotide sequence ID" value="NZ_JALDAX010000006.1"/>
</dbReference>
<name>A0ABS9XHE2_9ACTN</name>